<reference evidence="2 3" key="1">
    <citation type="journal article" date="2020" name="Syst. Appl. Microbiol.">
        <title>Alienimonas chondri sp. nov., a novel planctomycete isolated from the biofilm of the red alga Chondrus crispus.</title>
        <authorList>
            <person name="Vitorino I."/>
            <person name="Albuquerque L."/>
            <person name="Wiegand S."/>
            <person name="Kallscheuer N."/>
            <person name="da Costa M.S."/>
            <person name="Lobo-da-Cunha A."/>
            <person name="Jogler C."/>
            <person name="Lage O.M."/>
        </authorList>
    </citation>
    <scope>NUCLEOTIDE SEQUENCE [LARGE SCALE GENOMIC DNA]</scope>
    <source>
        <strain evidence="2 3">LzC2</strain>
    </source>
</reference>
<name>A0ABX1V8L8_9PLAN</name>
<comment type="caution">
    <text evidence="2">The sequence shown here is derived from an EMBL/GenBank/DDBJ whole genome shotgun (WGS) entry which is preliminary data.</text>
</comment>
<accession>A0ABX1V8L8</accession>
<evidence type="ECO:0000313" key="2">
    <source>
        <dbReference type="EMBL" id="NNJ24493.1"/>
    </source>
</evidence>
<dbReference type="SUPFAM" id="SSF56601">
    <property type="entry name" value="beta-lactamase/transpeptidase-like"/>
    <property type="match status" value="1"/>
</dbReference>
<protein>
    <recommendedName>
        <fullName evidence="1">Beta-lactamase-related domain-containing protein</fullName>
    </recommendedName>
</protein>
<proteinExistence type="predicted"/>
<dbReference type="Proteomes" id="UP000609651">
    <property type="component" value="Unassembled WGS sequence"/>
</dbReference>
<dbReference type="InterPro" id="IPR001466">
    <property type="entry name" value="Beta-lactam-related"/>
</dbReference>
<dbReference type="InterPro" id="IPR012338">
    <property type="entry name" value="Beta-lactam/transpept-like"/>
</dbReference>
<dbReference type="Gene3D" id="3.40.710.10">
    <property type="entry name" value="DD-peptidase/beta-lactamase superfamily"/>
    <property type="match status" value="1"/>
</dbReference>
<evidence type="ECO:0000259" key="1">
    <source>
        <dbReference type="Pfam" id="PF00144"/>
    </source>
</evidence>
<sequence>MSLDALPQTRAVLEQGRADGLHHGAQLFVSHRGDLICDRAAGEARPGEPLKPKHLMLWLSSGKPITAAAVVDWCTRSDEAGPRLDDPVAKYLAAFAAGGKGDVTIQHLLTHTGGFPDADPGYPNVSWEESIRRVCEAPLADGWIVGETAGYHPKSSWFILGELLRLWENEPATDAMHERAGFNETITLQRVIRSGFYGWWSVGEHRVDEVRPTLAPMYRRAGRELVETEHQDDVHLTRDSPGSSLRGTAADLGRFYLDLLDAMRGLGESFPQAAAELLVTPHRVGVRDRTFQHTVDFGLGVIIDSNRYGADTVPYGFGPHCSPRTFGHGGSQSSMAFCDPEHELVVAWATNGMCGEPKHQRRNRAINAAIYEDLGLGLSG</sequence>
<keyword evidence="3" id="KW-1185">Reference proteome</keyword>
<dbReference type="PANTHER" id="PTHR43283">
    <property type="entry name" value="BETA-LACTAMASE-RELATED"/>
    <property type="match status" value="1"/>
</dbReference>
<gene>
    <name evidence="2" type="ORF">LzC2_05510</name>
</gene>
<feature type="domain" description="Beta-lactamase-related" evidence="1">
    <location>
        <begin position="10"/>
        <end position="368"/>
    </location>
</feature>
<dbReference type="Pfam" id="PF00144">
    <property type="entry name" value="Beta-lactamase"/>
    <property type="match status" value="1"/>
</dbReference>
<organism evidence="2 3">
    <name type="scientific">Alienimonas chondri</name>
    <dbReference type="NCBI Taxonomy" id="2681879"/>
    <lineage>
        <taxon>Bacteria</taxon>
        <taxon>Pseudomonadati</taxon>
        <taxon>Planctomycetota</taxon>
        <taxon>Planctomycetia</taxon>
        <taxon>Planctomycetales</taxon>
        <taxon>Planctomycetaceae</taxon>
        <taxon>Alienimonas</taxon>
    </lineage>
</organism>
<dbReference type="RefSeq" id="WP_171183491.1">
    <property type="nucleotide sequence ID" value="NZ_WTPX01000009.1"/>
</dbReference>
<evidence type="ECO:0000313" key="3">
    <source>
        <dbReference type="Proteomes" id="UP000609651"/>
    </source>
</evidence>
<dbReference type="InterPro" id="IPR050789">
    <property type="entry name" value="Diverse_Enzym_Activities"/>
</dbReference>
<dbReference type="EMBL" id="WTPX01000009">
    <property type="protein sequence ID" value="NNJ24493.1"/>
    <property type="molecule type" value="Genomic_DNA"/>
</dbReference>